<gene>
    <name evidence="4" type="ORF">RLT85_09365</name>
</gene>
<evidence type="ECO:0000313" key="5">
    <source>
        <dbReference type="Proteomes" id="UP001182991"/>
    </source>
</evidence>
<keyword evidence="2" id="KW-0378">Hydrolase</keyword>
<keyword evidence="1" id="KW-0479">Metal-binding</keyword>
<dbReference type="Gene3D" id="3.40.800.10">
    <property type="entry name" value="Ureohydrolase domain"/>
    <property type="match status" value="1"/>
</dbReference>
<dbReference type="InterPro" id="IPR023696">
    <property type="entry name" value="Ureohydrolase_dom_sf"/>
</dbReference>
<comment type="similarity">
    <text evidence="3">Belongs to the arginase family.</text>
</comment>
<dbReference type="SUPFAM" id="SSF52768">
    <property type="entry name" value="Arginase/deacetylase"/>
    <property type="match status" value="1"/>
</dbReference>
<name>A0ABU2KJF2_9FLAO</name>
<dbReference type="Pfam" id="PF00491">
    <property type="entry name" value="Arginase"/>
    <property type="match status" value="1"/>
</dbReference>
<evidence type="ECO:0000256" key="2">
    <source>
        <dbReference type="ARBA" id="ARBA00022801"/>
    </source>
</evidence>
<dbReference type="PANTHER" id="PTHR11358:SF26">
    <property type="entry name" value="GUANIDINO ACID HYDROLASE, MITOCHONDRIAL"/>
    <property type="match status" value="1"/>
</dbReference>
<proteinExistence type="inferred from homology"/>
<dbReference type="PROSITE" id="PS51409">
    <property type="entry name" value="ARGINASE_2"/>
    <property type="match status" value="1"/>
</dbReference>
<keyword evidence="5" id="KW-1185">Reference proteome</keyword>
<sequence length="370" mass="42887">MEHKFTKKIIVIPNELVNLFSDPYNRLFGLQKQVINSIRKELLEVFIEENIILEQGTSYQNISSFFVRPQVTYFGLPHMEIDEVYNKIALFGVPYKLGNDSESNLNKNNTIARNYSNKYNLNIHSFKYSEEIKTQSRKNDYSNVCDMGDIFINTREVNTQSFKKISNFSENILNQDNKFIAIGGDHSITYPLFTGAKKKFNDIVCIHIDAHNDIFLSSECFFNDLVPSHSSVIAKLLYEENEVYSLGLRDYVNIDSLHLKDMKNYSFHFTNSKEDFMNQVNAVITKVKNKKVYITLDIDVLDPRFYASVTDPLPNGISPEVLIEGLQAIFYDLDVICLDIVEVNLKSDNVIDTHFFLDLLIQIIDFFYEK</sequence>
<evidence type="ECO:0000313" key="4">
    <source>
        <dbReference type="EMBL" id="MDT0294841.1"/>
    </source>
</evidence>
<organism evidence="4 5">
    <name type="scientific">Mesonia ostreae</name>
    <dbReference type="NCBI Taxonomy" id="861110"/>
    <lineage>
        <taxon>Bacteria</taxon>
        <taxon>Pseudomonadati</taxon>
        <taxon>Bacteroidota</taxon>
        <taxon>Flavobacteriia</taxon>
        <taxon>Flavobacteriales</taxon>
        <taxon>Flavobacteriaceae</taxon>
        <taxon>Mesonia</taxon>
    </lineage>
</organism>
<dbReference type="PANTHER" id="PTHR11358">
    <property type="entry name" value="ARGINASE/AGMATINASE"/>
    <property type="match status" value="1"/>
</dbReference>
<accession>A0ABU2KJF2</accession>
<dbReference type="RefSeq" id="WP_311401772.1">
    <property type="nucleotide sequence ID" value="NZ_JAVRBG010000008.1"/>
</dbReference>
<reference evidence="5" key="1">
    <citation type="submission" date="2023-07" db="EMBL/GenBank/DDBJ databases">
        <title>Isolating and identifying novel microbial strains from the Mariana Trench.</title>
        <authorList>
            <person name="Fu H."/>
        </authorList>
    </citation>
    <scope>NUCLEOTIDE SEQUENCE [LARGE SCALE GENOMIC DNA]</scope>
    <source>
        <strain evidence="5">T-y2</strain>
    </source>
</reference>
<dbReference type="EMBL" id="JAVRBG010000008">
    <property type="protein sequence ID" value="MDT0294841.1"/>
    <property type="molecule type" value="Genomic_DNA"/>
</dbReference>
<protein>
    <submittedName>
        <fullName evidence="4">Arginase family protein</fullName>
    </submittedName>
</protein>
<comment type="caution">
    <text evidence="4">The sequence shown here is derived from an EMBL/GenBank/DDBJ whole genome shotgun (WGS) entry which is preliminary data.</text>
</comment>
<evidence type="ECO:0000256" key="3">
    <source>
        <dbReference type="PROSITE-ProRule" id="PRU00742"/>
    </source>
</evidence>
<dbReference type="Proteomes" id="UP001182991">
    <property type="component" value="Unassembled WGS sequence"/>
</dbReference>
<evidence type="ECO:0000256" key="1">
    <source>
        <dbReference type="ARBA" id="ARBA00022723"/>
    </source>
</evidence>
<dbReference type="InterPro" id="IPR006035">
    <property type="entry name" value="Ureohydrolase"/>
</dbReference>